<dbReference type="PANTHER" id="PTHR10816:SF15">
    <property type="entry name" value="MYELIN TRANSCRIPTION FACTOR 1-LIKE PROTEIN"/>
    <property type="match status" value="1"/>
</dbReference>
<proteinExistence type="inferred from homology"/>
<name>A0ABM1Y5V4_AEDAL</name>
<feature type="region of interest" description="Disordered" evidence="11">
    <location>
        <begin position="543"/>
        <end position="668"/>
    </location>
</feature>
<feature type="compositionally biased region" description="Polar residues" evidence="11">
    <location>
        <begin position="66"/>
        <end position="79"/>
    </location>
</feature>
<feature type="compositionally biased region" description="Basic and acidic residues" evidence="11">
    <location>
        <begin position="347"/>
        <end position="360"/>
    </location>
</feature>
<sequence>MHHRSEVQIRDDPRSAGAEDLRSRMDSSPPVSLSKRHQPTAPGQPGMRRDNTVVSVSTVSSSTSSRNSDPRQPSSFHRQSATSAVSSSQHSGAVYASRRLSPGSESAVSSSTTSGSGNLRSGSTILGGGTSSSYTSAASLDRASALLRHGTTSSSTSSPSVGVLSGLPAGLKESSKCPTPGCVGLGHVTGLYSHHRSLSGCPRRDKVSSELLALHETILKCPTPGCNGRGHVSAGRNSHRSLSGCPKAAASKAAARELKYQNGLLFRQKLHSAVLNYQQLNEYRSSLINQVQRSRSISPVDKEDRAAEEPQNLKTTERREEEPREKRAEDSITKPVEEITPVIKTEKPDFDSEAPNKDTMLDSSSYGRETDYRYGQQQQSHQQYTNSHMGGSAVGYDFGGYPTRAYDSGAFDRYDHGYGPGTRYAPYGLMEDYSASSAAVGFHQASGQTSSLGLTESTPPVLKQEMDDNNSSQAGPICPRPVYQQQYESSNSNNNNTSSINNSNTNTNSSSNSSGGTVAPTMGPTVARSGFSAINLSVKTTSDMATEAAIQGSKSPRRERDPAVDLSSGNLTSPRKSPTSSEESGALGAAPAESPQRQTLDLSVNRLPNSTASPQSNHRASSGSPVPRSPQAEPVDFSGPSRPGLSFGFMAPPPAMGYSRESTPDSASSHYISDGYRDHNGYSPHPGYMEYAANPSGYPGYGAPTGAYQGCSPYGAPPPPPHHHHLYSSGAAYSTAGGHYSMPPPSHIPSQERLLQEGLTGLGRAFHASSQELKCPTPGCDGSGHATGNYSSHRSLSGCPRATKPKNKPRDGSEAEPLRCPIPGCDGSGHSTGKFLSHRSASGCPIASRNRLRVIDTGGTPIGGLTFGSESGCTTPGCEVSPVHKKMKYIDDDTERMSKSYNGMNELVTSNDTRSSEASNHSLRDTELPPNTYIPQETYQQQSTAADQPSHHQTTGPAANGEDLLSLEAEISELQRENARVESQMLRLKTDINAMESQLGHVDRQTEGAAIGNGIVNEFYGGGGGVKQPSSVSEDRTEVKLECKLSNGKTHDNNNGDMFKNQNNSSSMMEQEQHHHQQQSYYSYPDPSVGGRSRYYEPMKLSAMPDYGKTLTTAST</sequence>
<feature type="compositionally biased region" description="Low complexity" evidence="11">
    <location>
        <begin position="52"/>
        <end position="65"/>
    </location>
</feature>
<reference evidence="13" key="1">
    <citation type="journal article" date="2015" name="Proc. Natl. Acad. Sci. U.S.A.">
        <title>Genome sequence of the Asian Tiger mosquito, Aedes albopictus, reveals insights into its biology, genetics, and evolution.</title>
        <authorList>
            <person name="Chen X.G."/>
            <person name="Jiang X."/>
            <person name="Gu J."/>
            <person name="Xu M."/>
            <person name="Wu Y."/>
            <person name="Deng Y."/>
            <person name="Zhang C."/>
            <person name="Bonizzoni M."/>
            <person name="Dermauw W."/>
            <person name="Vontas J."/>
            <person name="Armbruster P."/>
            <person name="Huang X."/>
            <person name="Yang Y."/>
            <person name="Zhang H."/>
            <person name="He W."/>
            <person name="Peng H."/>
            <person name="Liu Y."/>
            <person name="Wu K."/>
            <person name="Chen J."/>
            <person name="Lirakis M."/>
            <person name="Topalis P."/>
            <person name="Van Leeuwen T."/>
            <person name="Hall A.B."/>
            <person name="Jiang X."/>
            <person name="Thorpe C."/>
            <person name="Mueller R.L."/>
            <person name="Sun C."/>
            <person name="Waterhouse R.M."/>
            <person name="Yan G."/>
            <person name="Tu Z.J."/>
            <person name="Fang X."/>
            <person name="James A.A."/>
        </authorList>
    </citation>
    <scope>NUCLEOTIDE SEQUENCE [LARGE SCALE GENOMIC DNA]</scope>
    <source>
        <strain evidence="13">Foshan</strain>
    </source>
</reference>
<accession>A0ABM1Y5V4</accession>
<feature type="region of interest" description="Disordered" evidence="11">
    <location>
        <begin position="904"/>
        <end position="960"/>
    </location>
</feature>
<feature type="compositionally biased region" description="Polar residues" evidence="11">
    <location>
        <begin position="933"/>
        <end position="957"/>
    </location>
</feature>
<keyword evidence="13" id="KW-1185">Reference proteome</keyword>
<dbReference type="GeneID" id="109422996"/>
<feature type="compositionally biased region" description="Basic and acidic residues" evidence="11">
    <location>
        <begin position="1"/>
        <end position="25"/>
    </location>
</feature>
<protein>
    <recommendedName>
        <fullName evidence="14">Myelin transcription factor 1 domain-containing protein</fullName>
    </recommendedName>
</protein>
<feature type="compositionally biased region" description="Low complexity" evidence="11">
    <location>
        <begin position="101"/>
        <end position="124"/>
    </location>
</feature>
<evidence type="ECO:0000313" key="13">
    <source>
        <dbReference type="Proteomes" id="UP000069940"/>
    </source>
</evidence>
<dbReference type="Gene3D" id="4.10.320.30">
    <property type="match status" value="4"/>
</dbReference>
<feature type="compositionally biased region" description="Polar residues" evidence="11">
    <location>
        <begin position="567"/>
        <end position="583"/>
    </location>
</feature>
<comment type="similarity">
    <text evidence="2">Belongs to the MYT1 family.</text>
</comment>
<feature type="region of interest" description="Disordered" evidence="11">
    <location>
        <begin position="1046"/>
        <end position="1116"/>
    </location>
</feature>
<dbReference type="PANTHER" id="PTHR10816">
    <property type="entry name" value="MYELIN TRANSCRIPTION FACTOR 1-RELATED"/>
    <property type="match status" value="1"/>
</dbReference>
<feature type="compositionally biased region" description="Polar residues" evidence="11">
    <location>
        <begin position="595"/>
        <end position="624"/>
    </location>
</feature>
<dbReference type="Pfam" id="PF01530">
    <property type="entry name" value="zf-C2HC"/>
    <property type="match status" value="4"/>
</dbReference>
<dbReference type="InterPro" id="IPR036060">
    <property type="entry name" value="Znf_C2H2C_sf"/>
</dbReference>
<evidence type="ECO:0008006" key="14">
    <source>
        <dbReference type="Google" id="ProtNLM"/>
    </source>
</evidence>
<evidence type="ECO:0000256" key="7">
    <source>
        <dbReference type="ARBA" id="ARBA00023015"/>
    </source>
</evidence>
<reference evidence="12" key="2">
    <citation type="submission" date="2025-05" db="UniProtKB">
        <authorList>
            <consortium name="EnsemblMetazoa"/>
        </authorList>
    </citation>
    <scope>IDENTIFICATION</scope>
    <source>
        <strain evidence="12">Foshan</strain>
    </source>
</reference>
<evidence type="ECO:0000256" key="11">
    <source>
        <dbReference type="SAM" id="MobiDB-lite"/>
    </source>
</evidence>
<dbReference type="SUPFAM" id="SSF103637">
    <property type="entry name" value="CCHHC domain"/>
    <property type="match status" value="4"/>
</dbReference>
<feature type="region of interest" description="Disordered" evidence="11">
    <location>
        <begin position="445"/>
        <end position="524"/>
    </location>
</feature>
<feature type="compositionally biased region" description="Low complexity" evidence="11">
    <location>
        <begin position="489"/>
        <end position="514"/>
    </location>
</feature>
<comment type="subcellular location">
    <subcellularLocation>
        <location evidence="1">Nucleus</location>
    </subcellularLocation>
</comment>
<keyword evidence="4" id="KW-0677">Repeat</keyword>
<evidence type="ECO:0000313" key="12">
    <source>
        <dbReference type="EnsemblMetazoa" id="AALFPA23_006016.P7777"/>
    </source>
</evidence>
<feature type="region of interest" description="Disordered" evidence="11">
    <location>
        <begin position="1"/>
        <end position="124"/>
    </location>
</feature>
<dbReference type="Proteomes" id="UP000069940">
    <property type="component" value="Unassembled WGS sequence"/>
</dbReference>
<evidence type="ECO:0000256" key="1">
    <source>
        <dbReference type="ARBA" id="ARBA00004123"/>
    </source>
</evidence>
<keyword evidence="9" id="KW-0539">Nucleus</keyword>
<feature type="compositionally biased region" description="Basic and acidic residues" evidence="11">
    <location>
        <begin position="315"/>
        <end position="332"/>
    </location>
</feature>
<feature type="coiled-coil region" evidence="10">
    <location>
        <begin position="964"/>
        <end position="998"/>
    </location>
</feature>
<evidence type="ECO:0000256" key="10">
    <source>
        <dbReference type="SAM" id="Coils"/>
    </source>
</evidence>
<keyword evidence="7" id="KW-0805">Transcription regulation</keyword>
<keyword evidence="10" id="KW-0175">Coiled coil</keyword>
<feature type="compositionally biased region" description="Basic and acidic residues" evidence="11">
    <location>
        <begin position="808"/>
        <end position="817"/>
    </location>
</feature>
<feature type="region of interest" description="Disordered" evidence="11">
    <location>
        <begin position="347"/>
        <end position="367"/>
    </location>
</feature>
<dbReference type="InterPro" id="IPR002515">
    <property type="entry name" value="Znf_C2H2C"/>
</dbReference>
<feature type="compositionally biased region" description="Low complexity" evidence="11">
    <location>
        <begin position="80"/>
        <end position="93"/>
    </location>
</feature>
<dbReference type="EnsemblMetazoa" id="AALFPA23_006016.R7777">
    <property type="protein sequence ID" value="AALFPA23_006016.P7777"/>
    <property type="gene ID" value="AALFPA23_006016"/>
</dbReference>
<evidence type="ECO:0000256" key="6">
    <source>
        <dbReference type="ARBA" id="ARBA00022833"/>
    </source>
</evidence>
<feature type="compositionally biased region" description="Polar residues" evidence="11">
    <location>
        <begin position="1055"/>
        <end position="1064"/>
    </location>
</feature>
<feature type="region of interest" description="Disordered" evidence="11">
    <location>
        <begin position="786"/>
        <end position="819"/>
    </location>
</feature>
<keyword evidence="8" id="KW-0804">Transcription</keyword>
<keyword evidence="3" id="KW-0479">Metal-binding</keyword>
<feature type="compositionally biased region" description="Polar residues" evidence="11">
    <location>
        <begin position="786"/>
        <end position="795"/>
    </location>
</feature>
<evidence type="ECO:0000256" key="4">
    <source>
        <dbReference type="ARBA" id="ARBA00022737"/>
    </source>
</evidence>
<feature type="region of interest" description="Disordered" evidence="11">
    <location>
        <begin position="290"/>
        <end position="332"/>
    </location>
</feature>
<evidence type="ECO:0000256" key="5">
    <source>
        <dbReference type="ARBA" id="ARBA00022771"/>
    </source>
</evidence>
<evidence type="ECO:0000256" key="8">
    <source>
        <dbReference type="ARBA" id="ARBA00023163"/>
    </source>
</evidence>
<organism evidence="12 13">
    <name type="scientific">Aedes albopictus</name>
    <name type="common">Asian tiger mosquito</name>
    <name type="synonym">Stegomyia albopicta</name>
    <dbReference type="NCBI Taxonomy" id="7160"/>
    <lineage>
        <taxon>Eukaryota</taxon>
        <taxon>Metazoa</taxon>
        <taxon>Ecdysozoa</taxon>
        <taxon>Arthropoda</taxon>
        <taxon>Hexapoda</taxon>
        <taxon>Insecta</taxon>
        <taxon>Pterygota</taxon>
        <taxon>Neoptera</taxon>
        <taxon>Endopterygota</taxon>
        <taxon>Diptera</taxon>
        <taxon>Nematocera</taxon>
        <taxon>Culicoidea</taxon>
        <taxon>Culicidae</taxon>
        <taxon>Culicinae</taxon>
        <taxon>Aedini</taxon>
        <taxon>Aedes</taxon>
        <taxon>Stegomyia</taxon>
    </lineage>
</organism>
<evidence type="ECO:0000256" key="2">
    <source>
        <dbReference type="ARBA" id="ARBA00010194"/>
    </source>
</evidence>
<evidence type="ECO:0000256" key="3">
    <source>
        <dbReference type="ARBA" id="ARBA00022723"/>
    </source>
</evidence>
<keyword evidence="6" id="KW-0862">Zinc</keyword>
<feature type="compositionally biased region" description="Polar residues" evidence="11">
    <location>
        <begin position="904"/>
        <end position="921"/>
    </location>
</feature>
<dbReference type="PROSITE" id="PS51802">
    <property type="entry name" value="ZF_CCHHC"/>
    <property type="match status" value="4"/>
</dbReference>
<keyword evidence="5" id="KW-0863">Zinc-finger</keyword>
<evidence type="ECO:0000256" key="9">
    <source>
        <dbReference type="ARBA" id="ARBA00023242"/>
    </source>
</evidence>
<feature type="compositionally biased region" description="Polar residues" evidence="11">
    <location>
        <begin position="445"/>
        <end position="458"/>
    </location>
</feature>
<dbReference type="RefSeq" id="XP_029717474.2">
    <property type="nucleotide sequence ID" value="XM_029861614.2"/>
</dbReference>